<evidence type="ECO:0000313" key="3">
    <source>
        <dbReference type="Proteomes" id="UP000322530"/>
    </source>
</evidence>
<reference evidence="2 3" key="1">
    <citation type="submission" date="2019-01" db="EMBL/GenBank/DDBJ databases">
        <title>Draft genome sequence of Dictyobacter sp. Uno17.</title>
        <authorList>
            <person name="Wang C.M."/>
            <person name="Zheng Y."/>
            <person name="Sakai Y."/>
            <person name="Abe K."/>
            <person name="Yokota A."/>
            <person name="Yabe S."/>
        </authorList>
    </citation>
    <scope>NUCLEOTIDE SEQUENCE [LARGE SCALE GENOMIC DNA]</scope>
    <source>
        <strain evidence="2 3">Uno17</strain>
    </source>
</reference>
<keyword evidence="1" id="KW-0472">Membrane</keyword>
<dbReference type="OrthoDB" id="155688at2"/>
<dbReference type="AlphaFoldDB" id="A0A5A5T899"/>
<feature type="transmembrane region" description="Helical" evidence="1">
    <location>
        <begin position="12"/>
        <end position="33"/>
    </location>
</feature>
<protein>
    <submittedName>
        <fullName evidence="2">Uncharacterized protein</fullName>
    </submittedName>
</protein>
<accession>A0A5A5T899</accession>
<evidence type="ECO:0000313" key="2">
    <source>
        <dbReference type="EMBL" id="GCF07386.1"/>
    </source>
</evidence>
<dbReference type="Proteomes" id="UP000322530">
    <property type="component" value="Unassembled WGS sequence"/>
</dbReference>
<feature type="transmembrane region" description="Helical" evidence="1">
    <location>
        <begin position="68"/>
        <end position="89"/>
    </location>
</feature>
<keyword evidence="1" id="KW-0812">Transmembrane</keyword>
<organism evidence="2 3">
    <name type="scientific">Dictyobacter arantiisoli</name>
    <dbReference type="NCBI Taxonomy" id="2014874"/>
    <lineage>
        <taxon>Bacteria</taxon>
        <taxon>Bacillati</taxon>
        <taxon>Chloroflexota</taxon>
        <taxon>Ktedonobacteria</taxon>
        <taxon>Ktedonobacterales</taxon>
        <taxon>Dictyobacteraceae</taxon>
        <taxon>Dictyobacter</taxon>
    </lineage>
</organism>
<dbReference type="RefSeq" id="WP_149400410.1">
    <property type="nucleotide sequence ID" value="NZ_BIXY01000009.1"/>
</dbReference>
<keyword evidence="1" id="KW-1133">Transmembrane helix</keyword>
<name>A0A5A5T899_9CHLR</name>
<comment type="caution">
    <text evidence="2">The sequence shown here is derived from an EMBL/GenBank/DDBJ whole genome shotgun (WGS) entry which is preliminary data.</text>
</comment>
<dbReference type="EMBL" id="BIXY01000009">
    <property type="protein sequence ID" value="GCF07386.1"/>
    <property type="molecule type" value="Genomic_DNA"/>
</dbReference>
<evidence type="ECO:0000256" key="1">
    <source>
        <dbReference type="SAM" id="Phobius"/>
    </source>
</evidence>
<gene>
    <name evidence="2" type="ORF">KDI_09500</name>
</gene>
<proteinExistence type="predicted"/>
<sequence length="239" mass="26848">MTTPVQIGWPQLLLFIIAVIGVGLLISSLMGLFKRRREMEIFEDEYGQRYRRWRKHHRELRWKRGTGGILLLVLSISLLWLTFAIQSYLGLTSDIKVAQIEATSFTNAAPQMSVKLTLLDTQGKPTSSQTDLMNGDMWELQCNVLKFPSWMNIFGIHSSFKLTRLEGTYSDPALEANSKHTVVELNGGAGDFFKSVYKQAWTSPFVDAAYGGAVLEPADGHTYDIYMSQTGLYAKPAGK</sequence>
<keyword evidence="3" id="KW-1185">Reference proteome</keyword>